<feature type="domain" description="Teneurin-like YD-shell" evidence="4">
    <location>
        <begin position="1630"/>
        <end position="1873"/>
    </location>
</feature>
<dbReference type="PANTHER" id="PTHR32305">
    <property type="match status" value="1"/>
</dbReference>
<dbReference type="Gene3D" id="2.170.16.10">
    <property type="entry name" value="Hedgehog/Intein (Hint) domain"/>
    <property type="match status" value="1"/>
</dbReference>
<gene>
    <name evidence="5" type="ORF">GCM10009827_026350</name>
</gene>
<evidence type="ECO:0000259" key="4">
    <source>
        <dbReference type="Pfam" id="PF25023"/>
    </source>
</evidence>
<dbReference type="InterPro" id="IPR036844">
    <property type="entry name" value="Hint_dom_sf"/>
</dbReference>
<keyword evidence="3" id="KW-0472">Membrane</keyword>
<dbReference type="SUPFAM" id="SSF51294">
    <property type="entry name" value="Hedgehog/intein (Hint) domain"/>
    <property type="match status" value="1"/>
</dbReference>
<feature type="compositionally biased region" description="Pro residues" evidence="2">
    <location>
        <begin position="1889"/>
        <end position="1902"/>
    </location>
</feature>
<evidence type="ECO:0000256" key="1">
    <source>
        <dbReference type="ARBA" id="ARBA00022737"/>
    </source>
</evidence>
<dbReference type="Pfam" id="PF07591">
    <property type="entry name" value="PT-HINT"/>
    <property type="match status" value="1"/>
</dbReference>
<accession>A0ABN2A3T9</accession>
<dbReference type="InterPro" id="IPR022385">
    <property type="entry name" value="Rhs_assc_core"/>
</dbReference>
<dbReference type="Gene3D" id="2.180.10.10">
    <property type="entry name" value="RHS repeat-associated core"/>
    <property type="match status" value="2"/>
</dbReference>
<keyword evidence="1" id="KW-0677">Repeat</keyword>
<reference evidence="5 6" key="1">
    <citation type="journal article" date="2019" name="Int. J. Syst. Evol. Microbiol.">
        <title>The Global Catalogue of Microorganisms (GCM) 10K type strain sequencing project: providing services to taxonomists for standard genome sequencing and annotation.</title>
        <authorList>
            <consortium name="The Broad Institute Genomics Platform"/>
            <consortium name="The Broad Institute Genome Sequencing Center for Infectious Disease"/>
            <person name="Wu L."/>
            <person name="Ma J."/>
        </authorList>
    </citation>
    <scope>NUCLEOTIDE SEQUENCE [LARGE SCALE GENOMIC DNA]</scope>
    <source>
        <strain evidence="5 6">JCM 15933</strain>
    </source>
</reference>
<sequence>MIRLPSACGRIYGCRYGEDAAVRSMLHAVQERLPDHRRWRSWRRRAVGATVLTITLSLLASGLATLPAVAAPVDPLVANPNQVDRKVPEDTSKRVKPARFADAEQGLGLTAAPAVSWPKAESATVDLAARRLAAEPARTNADVVRAAKAGPTRAGASPVFIGDARDAVQEDLRKVPLAGPAAVRVEVFDRARTAKSKVDGLLLKVARPDSTLSNNRISVEVNYGSFRDAYGGAWSSRLRLVELPECAATTPERSECQVGKPLQSVNNTGTGVVSSDLTLAGGASKMLALQAAGSGGAGNFGATSLSESAAWGGGGSTGDFTWSYPLSVPPANGGPSPTISLAYASSGVDGRTVGANNQASWIGMGFEFAPGQIERRYKPCATDVEGDANNKTRPTGDQCWYSDNASITLNGRASELVRVGTSNTWKLKNDDGSKVEQLFNTGLNNGDDNGEYWKFTSPDGTQFFFGQNRLPGWTSGEETQSVFTVPVYGNHPGEPCNGANFQASGCRQAYKWNVDYAVDVHGNTMSYFYERETNNYARYGDADHPDWYVRAGNLKRIDYGQRSDAIYSTPPLAKVFFDTENRCVGGCSAPTDFQDTPTDLTCDAAPCNQTFSPAFFTKKRLNKIRTEVLNNNGVGFRPVDEWTLRQSYIREDASTGYAMWLEGITHKGLAAATPITANEVTFDGAPMDNRVDNLSANIPPLKWRRIIGITSESGGKLAVRYMPTNCSTTSLPVSPQANTLRCMPVKGVDEAYPNRIDWFHKYVVDRVTQADAYSGMQPVVTDYEYVGDAAWHFDEIDGIIPIEDKTWSQWRGYGTVITRTGDGLDGLRRKTETRFFRGMNGDRNGSGGTKTVNVTDSRGGTIPDDDRFAGMTRETTSFLGETTKLSTTIDDPWVSAAQATQTKPWGTTNATKADIEVSHGYTYLTPTTVRETKVVKSFAADGTVTQIENQGVVGDGSDDQCTKYTFASNTAKYLINLPIRVQQLSVLCSVTNPAKGDVLTDSRNYYQSATLGVIGDRGLVTKVEEVNGYTGAAASTATYQTKSTAVYDATGRVTDSTDVKGNLTHSDYVRTGNGPITRVITTDPIGHVTYTDNDPAWGAPVKMVDDTNDDVTTEAELDALGRVINVWGPTRKRGVDSPDSTYTYVISQTGYSVVMTSTLQSPSQVPGQPVGTLAPQYSSKYELYDGLLRLRQTQIASPTGGRSVSTIEYDTQNRIVKRSGPMTNDAPPGFTFLPVNEASLPNQVRTEYDAAGRTTAEILYGHTASGLAEKWRTTTAYDGDRVTVTPPAGGTTTAATYDARGRVSKLWQYKAPGVYDETKFSYAKDGQQSVVEDSAGNKWEYFYDDLHRPNRVKEPDRGESTLTYNQYGEVATTTDARGDKLGMSYDAIGRPTEVKDITTTPEKKLTSWVYDTLKLGLPTSSSRWVGSDEYRTSVVEYDMLQRPTKTRVSIPMIEGGLAGSYDYSSTYNFDGTPDTTTMPELASLPAETLTTRYNAWGLPISTVGASSYVQATAYNSFAEPLSVTVGATGSGKKSLLLQFTYEEATRRLITASARPNGGASVYNATYTYDAAGNVVSVFDQPTASGQAADYQCFSHDHLRRMTEAWTPATASCAASGRTVANLGGPAKYWSSYTYDKTGNRTTEQRHELPGEPTTTYNYATAGHRLDTTSVGGSTLTSYQYDASGNTTQRVVGGATQDLQWDAEGKLSKVTEGSKITRFLNDASGNRLIRRDDTGTTLYLPGQELHLSTANVKSATRYYSHGGMTVAVRTNDGTLTYLASDPQGTATVAMDSVTGTVQKRRSTPFGEERGTAVVGWPGDKGFVGGTKDQSTGLTHLGAREYDPKLGRFISVDPLTIPEDPQRLNGYAYGNNAPVTNADPSGEAFPADPDAFPPPPAPPPPPGNPTGNPGGLSDEDQKARLEAEALKKKSMMDMLVEQGLSFLLDFLGITDIVNCITKGDVGACVNTLIGMIPWGKVFKAGKAIVKGITRAFDAYQSWQHAIKIADDVIRRTDDLIAAARKKADELAQKVGAGAKKADDAPGGLADDAAGAGSNRADDLAGSCNHSFDPGTPVLMADGSTKAIQEVAEGDQVVATDPETGETTVRPVTRKHVNLDSDLTDVSLLDEDGLVTLHTTQHHPFWSKTRQRWVDAVTLQPGEVVRALDGSDVVVVEVRNLQDSQVMQDLTVAEVHTYYVVADKTPVLVHNNNGAACPLPGGNVDDGTAGRLGERVDEITANTPSRHDRPGTVGETIGIRPSGLLVVVQTQAVRTTSPMPRRLQRELLMCGHHGRCSEIEGIRRIRELGAVPLHTTAMALQSRSIGMVRHRTIVNPCGLCGRLLGHLNMTHG</sequence>
<name>A0ABN2A3T9_9ACTN</name>
<evidence type="ECO:0000256" key="2">
    <source>
        <dbReference type="SAM" id="MobiDB-lite"/>
    </source>
</evidence>
<feature type="region of interest" description="Disordered" evidence="2">
    <location>
        <begin position="1864"/>
        <end position="1914"/>
    </location>
</feature>
<feature type="region of interest" description="Disordered" evidence="2">
    <location>
        <begin position="2029"/>
        <end position="2062"/>
    </location>
</feature>
<dbReference type="PANTHER" id="PTHR32305:SF17">
    <property type="entry name" value="TRNA NUCLEASE WAPA"/>
    <property type="match status" value="1"/>
</dbReference>
<proteinExistence type="predicted"/>
<dbReference type="Proteomes" id="UP001501470">
    <property type="component" value="Unassembled WGS sequence"/>
</dbReference>
<dbReference type="Pfam" id="PF25023">
    <property type="entry name" value="TEN_YD-shell"/>
    <property type="match status" value="1"/>
</dbReference>
<protein>
    <recommendedName>
        <fullName evidence="4">Teneurin-like YD-shell domain-containing protein</fullName>
    </recommendedName>
</protein>
<dbReference type="InterPro" id="IPR050708">
    <property type="entry name" value="T6SS_VgrG/RHS"/>
</dbReference>
<dbReference type="CDD" id="cd00081">
    <property type="entry name" value="Hint"/>
    <property type="match status" value="1"/>
</dbReference>
<comment type="caution">
    <text evidence="5">The sequence shown here is derived from an EMBL/GenBank/DDBJ whole genome shotgun (WGS) entry which is preliminary data.</text>
</comment>
<keyword evidence="3" id="KW-1133">Transmembrane helix</keyword>
<dbReference type="InterPro" id="IPR056823">
    <property type="entry name" value="TEN-like_YD-shell"/>
</dbReference>
<keyword evidence="3" id="KW-0812">Transmembrane</keyword>
<feature type="transmembrane region" description="Helical" evidence="3">
    <location>
        <begin position="46"/>
        <end position="70"/>
    </location>
</feature>
<organism evidence="5 6">
    <name type="scientific">Dactylosporangium maewongense</name>
    <dbReference type="NCBI Taxonomy" id="634393"/>
    <lineage>
        <taxon>Bacteria</taxon>
        <taxon>Bacillati</taxon>
        <taxon>Actinomycetota</taxon>
        <taxon>Actinomycetes</taxon>
        <taxon>Micromonosporales</taxon>
        <taxon>Micromonosporaceae</taxon>
        <taxon>Dactylosporangium</taxon>
    </lineage>
</organism>
<dbReference type="NCBIfam" id="TIGR03696">
    <property type="entry name" value="Rhs_assc_core"/>
    <property type="match status" value="1"/>
</dbReference>
<feature type="region of interest" description="Disordered" evidence="2">
    <location>
        <begin position="1800"/>
        <end position="1832"/>
    </location>
</feature>
<dbReference type="EMBL" id="BAAAQD010000004">
    <property type="protein sequence ID" value="GAA1510885.1"/>
    <property type="molecule type" value="Genomic_DNA"/>
</dbReference>
<feature type="compositionally biased region" description="Low complexity" evidence="2">
    <location>
        <begin position="2038"/>
        <end position="2050"/>
    </location>
</feature>
<evidence type="ECO:0000313" key="5">
    <source>
        <dbReference type="EMBL" id="GAA1510885.1"/>
    </source>
</evidence>
<evidence type="ECO:0000313" key="6">
    <source>
        <dbReference type="Proteomes" id="UP001501470"/>
    </source>
</evidence>
<keyword evidence="6" id="KW-1185">Reference proteome</keyword>
<evidence type="ECO:0000256" key="3">
    <source>
        <dbReference type="SAM" id="Phobius"/>
    </source>
</evidence>